<evidence type="ECO:0000313" key="1">
    <source>
        <dbReference type="EMBL" id="MEA9355628.1"/>
    </source>
</evidence>
<reference evidence="1 2" key="1">
    <citation type="submission" date="2023-11" db="EMBL/GenBank/DDBJ databases">
        <title>A Novel Polar Bacteriovorax (B. antarcticus) Isolated from the Biocrust in Antarctica.</title>
        <authorList>
            <person name="Mun W."/>
            <person name="Choi S.Y."/>
            <person name="Mitchell R.J."/>
        </authorList>
    </citation>
    <scope>NUCLEOTIDE SEQUENCE [LARGE SCALE GENOMIC DNA]</scope>
    <source>
        <strain evidence="1 2">PP10</strain>
    </source>
</reference>
<accession>A0ABU5VTB2</accession>
<protein>
    <submittedName>
        <fullName evidence="1">Transporter substrate-binding domain-containing protein</fullName>
    </submittedName>
</protein>
<name>A0ABU5VTB2_9BACT</name>
<proteinExistence type="predicted"/>
<dbReference type="Proteomes" id="UP001302274">
    <property type="component" value="Unassembled WGS sequence"/>
</dbReference>
<dbReference type="RefSeq" id="WP_323575245.1">
    <property type="nucleotide sequence ID" value="NZ_JAYGJQ010000001.1"/>
</dbReference>
<sequence length="247" mass="28691">MKSFLLLPFIFISANIYAAPLKIAFGEIRPPYIFEDSNKNLTGIEFDIIREALLLGGHTISYNRLPNNRLQLAISKMNYDVAVGMLGQFPLLYSSEYMEVKNYAVAKVSKGVKLTSISDLNKYSVGAWPTAWMNSGEEYKKMFAPDAKGNFAANYSEPLNSETRSKMFWRDRFDVVITNKVTFQFYKKSLASSFNTSADVIYYDLFKENLKFRVVFKDEKVRDSFESGLRQLKRNKRYLRIFQYYIQ</sequence>
<organism evidence="1 2">
    <name type="scientific">Bacteriovorax antarcticus</name>
    <dbReference type="NCBI Taxonomy" id="3088717"/>
    <lineage>
        <taxon>Bacteria</taxon>
        <taxon>Pseudomonadati</taxon>
        <taxon>Bdellovibrionota</taxon>
        <taxon>Bacteriovoracia</taxon>
        <taxon>Bacteriovoracales</taxon>
        <taxon>Bacteriovoracaceae</taxon>
        <taxon>Bacteriovorax</taxon>
    </lineage>
</organism>
<keyword evidence="2" id="KW-1185">Reference proteome</keyword>
<dbReference type="EMBL" id="JAYGJQ010000001">
    <property type="protein sequence ID" value="MEA9355628.1"/>
    <property type="molecule type" value="Genomic_DNA"/>
</dbReference>
<evidence type="ECO:0000313" key="2">
    <source>
        <dbReference type="Proteomes" id="UP001302274"/>
    </source>
</evidence>
<comment type="caution">
    <text evidence="1">The sequence shown here is derived from an EMBL/GenBank/DDBJ whole genome shotgun (WGS) entry which is preliminary data.</text>
</comment>
<dbReference type="SUPFAM" id="SSF53850">
    <property type="entry name" value="Periplasmic binding protein-like II"/>
    <property type="match status" value="1"/>
</dbReference>
<dbReference type="Gene3D" id="3.40.190.10">
    <property type="entry name" value="Periplasmic binding protein-like II"/>
    <property type="match status" value="2"/>
</dbReference>
<gene>
    <name evidence="1" type="ORF">SHI21_05435</name>
</gene>